<name>A0AA45WJ44_9BACL</name>
<gene>
    <name evidence="2" type="ORF">SAMN06265361_101288</name>
</gene>
<protein>
    <submittedName>
        <fullName evidence="2">ABC-2 family transporter protein</fullName>
    </submittedName>
</protein>
<feature type="transmembrane region" description="Helical" evidence="1">
    <location>
        <begin position="110"/>
        <end position="136"/>
    </location>
</feature>
<sequence>MWTIAKISVKEILYKRIFIVIFLMSFAFLCFYGIGTHYAGKEMVSPGMGAVQNVLANNFFATQFLGIGLYFAAFITSLLAIFSSVGSLSREIESRQIESVLCRALPRHSFVLGKLIGLGGILLLFAAFLFAGVLIINQWFGGQLRVELEFGQLMQASGLFLLRVLILAAVSLAFSARISTLNSGIIMIMLYIISMIGGFIEQFGAVLKKQVLIDTGIVTSLIFPLDSVFRKMMTCLFDSADNPISFASQGLLGSMSVPNDLMITYACLYGLIALGLAIRSFAARDI</sequence>
<dbReference type="RefSeq" id="WP_102991674.1">
    <property type="nucleotide sequence ID" value="NZ_FXTU01000001.1"/>
</dbReference>
<keyword evidence="3" id="KW-1185">Reference proteome</keyword>
<dbReference type="EMBL" id="FXTU01000001">
    <property type="protein sequence ID" value="SMP01865.1"/>
    <property type="molecule type" value="Genomic_DNA"/>
</dbReference>
<dbReference type="Pfam" id="PF12679">
    <property type="entry name" value="ABC2_membrane_2"/>
    <property type="match status" value="1"/>
</dbReference>
<proteinExistence type="predicted"/>
<keyword evidence="1" id="KW-0472">Membrane</keyword>
<dbReference type="GO" id="GO:0005886">
    <property type="term" value="C:plasma membrane"/>
    <property type="evidence" value="ECO:0007669"/>
    <property type="project" value="UniProtKB-SubCell"/>
</dbReference>
<keyword evidence="1" id="KW-1133">Transmembrane helix</keyword>
<organism evidence="2 3">
    <name type="scientific">Laceyella tengchongensis</name>
    <dbReference type="NCBI Taxonomy" id="574699"/>
    <lineage>
        <taxon>Bacteria</taxon>
        <taxon>Bacillati</taxon>
        <taxon>Bacillota</taxon>
        <taxon>Bacilli</taxon>
        <taxon>Bacillales</taxon>
        <taxon>Thermoactinomycetaceae</taxon>
        <taxon>Laceyella</taxon>
    </lineage>
</organism>
<comment type="caution">
    <text evidence="2">The sequence shown here is derived from an EMBL/GenBank/DDBJ whole genome shotgun (WGS) entry which is preliminary data.</text>
</comment>
<dbReference type="PANTHER" id="PTHR43471">
    <property type="entry name" value="ABC TRANSPORTER PERMEASE"/>
    <property type="match status" value="1"/>
</dbReference>
<dbReference type="PANTHER" id="PTHR43471:SF10">
    <property type="entry name" value="SLL1107 PROTEIN"/>
    <property type="match status" value="1"/>
</dbReference>
<keyword evidence="1" id="KW-0812">Transmembrane</keyword>
<evidence type="ECO:0000313" key="3">
    <source>
        <dbReference type="Proteomes" id="UP001157946"/>
    </source>
</evidence>
<feature type="transmembrane region" description="Helical" evidence="1">
    <location>
        <begin position="181"/>
        <end position="200"/>
    </location>
</feature>
<feature type="transmembrane region" description="Helical" evidence="1">
    <location>
        <begin position="12"/>
        <end position="34"/>
    </location>
</feature>
<accession>A0AA45WJ44</accession>
<evidence type="ECO:0000256" key="1">
    <source>
        <dbReference type="SAM" id="Phobius"/>
    </source>
</evidence>
<feature type="transmembrane region" description="Helical" evidence="1">
    <location>
        <begin position="67"/>
        <end position="89"/>
    </location>
</feature>
<evidence type="ECO:0000313" key="2">
    <source>
        <dbReference type="EMBL" id="SMP01865.1"/>
    </source>
</evidence>
<feature type="transmembrane region" description="Helical" evidence="1">
    <location>
        <begin position="156"/>
        <end position="174"/>
    </location>
</feature>
<dbReference type="Proteomes" id="UP001157946">
    <property type="component" value="Unassembled WGS sequence"/>
</dbReference>
<feature type="transmembrane region" description="Helical" evidence="1">
    <location>
        <begin position="262"/>
        <end position="282"/>
    </location>
</feature>
<dbReference type="GO" id="GO:0140359">
    <property type="term" value="F:ABC-type transporter activity"/>
    <property type="evidence" value="ECO:0007669"/>
    <property type="project" value="InterPro"/>
</dbReference>
<dbReference type="AlphaFoldDB" id="A0AA45WJ44"/>
<reference evidence="2" key="1">
    <citation type="submission" date="2017-05" db="EMBL/GenBank/DDBJ databases">
        <authorList>
            <person name="Varghese N."/>
            <person name="Submissions S."/>
        </authorList>
    </citation>
    <scope>NUCLEOTIDE SEQUENCE</scope>
    <source>
        <strain evidence="2">DSM 45262</strain>
    </source>
</reference>